<feature type="domain" description="Reverse transcriptase zinc-binding" evidence="1">
    <location>
        <begin position="33"/>
        <end position="83"/>
    </location>
</feature>
<organism evidence="2 3">
    <name type="scientific">Cannabis sativa</name>
    <name type="common">Hemp</name>
    <name type="synonym">Marijuana</name>
    <dbReference type="NCBI Taxonomy" id="3483"/>
    <lineage>
        <taxon>Eukaryota</taxon>
        <taxon>Viridiplantae</taxon>
        <taxon>Streptophyta</taxon>
        <taxon>Embryophyta</taxon>
        <taxon>Tracheophyta</taxon>
        <taxon>Spermatophyta</taxon>
        <taxon>Magnoliopsida</taxon>
        <taxon>eudicotyledons</taxon>
        <taxon>Gunneridae</taxon>
        <taxon>Pentapetalae</taxon>
        <taxon>rosids</taxon>
        <taxon>fabids</taxon>
        <taxon>Rosales</taxon>
        <taxon>Cannabaceae</taxon>
        <taxon>Cannabis</taxon>
    </lineage>
</organism>
<evidence type="ECO:0000259" key="1">
    <source>
        <dbReference type="Pfam" id="PF13966"/>
    </source>
</evidence>
<evidence type="ECO:0000313" key="3">
    <source>
        <dbReference type="Proteomes" id="UP000525078"/>
    </source>
</evidence>
<dbReference type="AlphaFoldDB" id="A0A7J6G1Q1"/>
<name>A0A7J6G1Q1_CANSA</name>
<dbReference type="Pfam" id="PF13966">
    <property type="entry name" value="zf-RVT"/>
    <property type="match status" value="1"/>
</dbReference>
<protein>
    <recommendedName>
        <fullName evidence="1">Reverse transcriptase zinc-binding domain-containing protein</fullName>
    </recommendedName>
</protein>
<dbReference type="Proteomes" id="UP000525078">
    <property type="component" value="Unassembled WGS sequence"/>
</dbReference>
<reference evidence="2 3" key="1">
    <citation type="journal article" date="2020" name="bioRxiv">
        <title>Sequence and annotation of 42 cannabis genomes reveals extensive copy number variation in cannabinoid synthesis and pathogen resistance genes.</title>
        <authorList>
            <person name="Mckernan K.J."/>
            <person name="Helbert Y."/>
            <person name="Kane L.T."/>
            <person name="Ebling H."/>
            <person name="Zhang L."/>
            <person name="Liu B."/>
            <person name="Eaton Z."/>
            <person name="Mclaughlin S."/>
            <person name="Kingan S."/>
            <person name="Baybayan P."/>
            <person name="Concepcion G."/>
            <person name="Jordan M."/>
            <person name="Riva A."/>
            <person name="Barbazuk W."/>
            <person name="Harkins T."/>
        </authorList>
    </citation>
    <scope>NUCLEOTIDE SEQUENCE [LARGE SCALE GENOMIC DNA]</scope>
    <source>
        <strain evidence="3">cv. Jamaican Lion 4</strain>
        <tissue evidence="2">Leaf</tissue>
    </source>
</reference>
<accession>A0A7J6G1Q1</accession>
<sequence length="138" mass="15219">MKNLRGLNYHRKVMSQTKKFSMARWNQPTVTTESIVPQKVKIFVWWMYYRALPSNSQLIKRNVLVQPICARCGDEVETPEHALSRLEVLVELAVVALEEFQGAGVRVLEAMVTSIGGGNGMGGAVVGSSGTRSLLTVV</sequence>
<dbReference type="InterPro" id="IPR026960">
    <property type="entry name" value="RVT-Znf"/>
</dbReference>
<evidence type="ECO:0000313" key="2">
    <source>
        <dbReference type="EMBL" id="KAF4376921.1"/>
    </source>
</evidence>
<proteinExistence type="predicted"/>
<dbReference type="EMBL" id="JAATIP010000083">
    <property type="protein sequence ID" value="KAF4376921.1"/>
    <property type="molecule type" value="Genomic_DNA"/>
</dbReference>
<comment type="caution">
    <text evidence="2">The sequence shown here is derived from an EMBL/GenBank/DDBJ whole genome shotgun (WGS) entry which is preliminary data.</text>
</comment>
<gene>
    <name evidence="2" type="ORF">F8388_022637</name>
</gene>